<feature type="compositionally biased region" description="Polar residues" evidence="2">
    <location>
        <begin position="692"/>
        <end position="723"/>
    </location>
</feature>
<name>A0A8S1W0K1_PAROT</name>
<feature type="coiled-coil region" evidence="1">
    <location>
        <begin position="295"/>
        <end position="350"/>
    </location>
</feature>
<dbReference type="OMA" id="YSISMFK"/>
<dbReference type="OrthoDB" id="301897at2759"/>
<organism evidence="3 4">
    <name type="scientific">Paramecium octaurelia</name>
    <dbReference type="NCBI Taxonomy" id="43137"/>
    <lineage>
        <taxon>Eukaryota</taxon>
        <taxon>Sar</taxon>
        <taxon>Alveolata</taxon>
        <taxon>Ciliophora</taxon>
        <taxon>Intramacronucleata</taxon>
        <taxon>Oligohymenophorea</taxon>
        <taxon>Peniculida</taxon>
        <taxon>Parameciidae</taxon>
        <taxon>Paramecium</taxon>
    </lineage>
</organism>
<feature type="compositionally biased region" description="Polar residues" evidence="2">
    <location>
        <begin position="619"/>
        <end position="636"/>
    </location>
</feature>
<dbReference type="Proteomes" id="UP000683925">
    <property type="component" value="Unassembled WGS sequence"/>
</dbReference>
<dbReference type="EMBL" id="CAJJDP010000076">
    <property type="protein sequence ID" value="CAD8181639.1"/>
    <property type="molecule type" value="Genomic_DNA"/>
</dbReference>
<protein>
    <submittedName>
        <fullName evidence="3">Uncharacterized protein</fullName>
    </submittedName>
</protein>
<evidence type="ECO:0000313" key="4">
    <source>
        <dbReference type="Proteomes" id="UP000683925"/>
    </source>
</evidence>
<gene>
    <name evidence="3" type="ORF">POCTA_138.1.T0770139</name>
</gene>
<feature type="coiled-coil region" evidence="1">
    <location>
        <begin position="167"/>
        <end position="194"/>
    </location>
</feature>
<accession>A0A8S1W0K1</accession>
<feature type="region of interest" description="Disordered" evidence="2">
    <location>
        <begin position="494"/>
        <end position="540"/>
    </location>
</feature>
<feature type="region of interest" description="Disordered" evidence="2">
    <location>
        <begin position="606"/>
        <end position="734"/>
    </location>
</feature>
<proteinExistence type="predicted"/>
<evidence type="ECO:0000313" key="3">
    <source>
        <dbReference type="EMBL" id="CAD8181639.1"/>
    </source>
</evidence>
<reference evidence="3" key="1">
    <citation type="submission" date="2021-01" db="EMBL/GenBank/DDBJ databases">
        <authorList>
            <consortium name="Genoscope - CEA"/>
            <person name="William W."/>
        </authorList>
    </citation>
    <scope>NUCLEOTIDE SEQUENCE</scope>
</reference>
<dbReference type="AlphaFoldDB" id="A0A8S1W0K1"/>
<comment type="caution">
    <text evidence="3">The sequence shown here is derived from an EMBL/GenBank/DDBJ whole genome shotgun (WGS) entry which is preliminary data.</text>
</comment>
<evidence type="ECO:0000256" key="1">
    <source>
        <dbReference type="SAM" id="Coils"/>
    </source>
</evidence>
<keyword evidence="1" id="KW-0175">Coiled coil</keyword>
<sequence length="1150" mass="134212">MDALTKIVATGERAISELNKQSLTQWNGTTTSTMKYIIERLNLCFDEINFHLQKKGLNEEANVISKLYNHFNVLFQKVEEINQRKHQNAPELPLEYCQRSFSTNASSKTIFGGAEIQSFSIFSAQKSKFISAEQEFRSNKPKFKKNVQSKGTDTGEDAMRYLNVEYLGEKERELQRAKEENEMNLREIEKFLKLKGLWSEIHASNAPYKLQDLGKTLERELQRNEMFINEQIRIANQEPDFPSRDMKQEIRDRVVVGVQKSTADRILKYAERKMKEEFEKFQLKKNSGLQMHKRKSQNMQRIDELEHLINTKNEEILEKESKMSALFSKFEEQEKKLVNLMIQMEQIKASEKQNNTFTSSKVNEKQSHVEIQVSMSDPKIFKLELQLKEIVEENQNMKGELQTMYEQAKNDKQKVLLQPQLIEEVLMMIIQSELQAEGKIELLQTFLQYLIENSENDIARMPPNELYRTVRQKMQYNNNSNRNLEEVLEKFEEMQSDNEDYSPSSIKKTKKNKNKQQKSKKIILERADSQVEQQTFSPEKSEKFIGVKKSKNKFEDQSNENSESQIIINNNNTNNNSNNNSNNNIDSNYSISMFKKKPLNKISEENSIIQKNSPRKQDVNSPQSGSRNILNNTSTFKQNQSDQKQNKNIVNSSLNQSQSQFQQQQQQQNNQQQQQIQLQAPKESSRFRTEQQKQLSSGRQQANRSRGQIDQSNQKSVIQSNHTPQHKTVRQIKQRHSIKDEFGEVDYDEVDDEVANRGVQVNFGNLYIKASMINSQDDNSNVMGSQIGFQTPLMRQSYRQLEEKVTAKFTQTDDFFMWNLFQKMQVDLGLTEDQIKKLEQIFLNEQQFIHYYEKTPSQRQKSRASTTVLADQTTKAKQEKYIENTINDSKMTTMIQQKNETTDSEQQIRRPTISIMKTTQPPKGLESPMNLVGRQKSQVLLSYTNESSIIQPNQGRSVSQTSDVHIMNYGSVSTDTIAKKQRQTTSQKILEDMLKNKAGLTTPFDIETKEQKEQKMYFHVFGDEMQTDADFELEAVRVNLGKPLEVIQDHLKEDAMKKIYQQFVNRPKNPWQDQLYMIISQFANKPPQAISYIDFKKYYENYMRVHKRCGDGCIHIQRFLARVGFGINSKRKALNMSKQSVSPFELPKLK</sequence>
<feature type="compositionally biased region" description="Low complexity" evidence="2">
    <location>
        <begin position="637"/>
        <end position="679"/>
    </location>
</feature>
<keyword evidence="4" id="KW-1185">Reference proteome</keyword>
<evidence type="ECO:0000256" key="2">
    <source>
        <dbReference type="SAM" id="MobiDB-lite"/>
    </source>
</evidence>
<feature type="compositionally biased region" description="Basic residues" evidence="2">
    <location>
        <begin position="724"/>
        <end position="734"/>
    </location>
</feature>
<feature type="coiled-coil region" evidence="1">
    <location>
        <begin position="380"/>
        <end position="411"/>
    </location>
</feature>
<feature type="compositionally biased region" description="Basic residues" evidence="2">
    <location>
        <begin position="507"/>
        <end position="521"/>
    </location>
</feature>